<feature type="region of interest" description="Disordered" evidence="1">
    <location>
        <begin position="230"/>
        <end position="311"/>
    </location>
</feature>
<feature type="compositionally biased region" description="Basic and acidic residues" evidence="1">
    <location>
        <begin position="83"/>
        <end position="92"/>
    </location>
</feature>
<feature type="region of interest" description="Disordered" evidence="1">
    <location>
        <begin position="151"/>
        <end position="193"/>
    </location>
</feature>
<feature type="region of interest" description="Disordered" evidence="1">
    <location>
        <begin position="64"/>
        <end position="107"/>
    </location>
</feature>
<comment type="caution">
    <text evidence="2">The sequence shown here is derived from an EMBL/GenBank/DDBJ whole genome shotgun (WGS) entry which is preliminary data.</text>
</comment>
<accession>A0A8H5TIW5</accession>
<dbReference type="AlphaFoldDB" id="A0A8H5TIW5"/>
<dbReference type="EMBL" id="JAAGWQ010000056">
    <property type="protein sequence ID" value="KAF5673059.1"/>
    <property type="molecule type" value="Genomic_DNA"/>
</dbReference>
<gene>
    <name evidence="2" type="ORF">FHETE_3544</name>
</gene>
<proteinExistence type="predicted"/>
<dbReference type="Proteomes" id="UP000567885">
    <property type="component" value="Unassembled WGS sequence"/>
</dbReference>
<evidence type="ECO:0000313" key="3">
    <source>
        <dbReference type="Proteomes" id="UP000567885"/>
    </source>
</evidence>
<sequence>MFRLPPTTVTITSRELNDAERRSRYRKHLLSRQRINRRRERQIPSEYEAENIRNLLNTPLAMPAAESVGSKSQSGIEGEEDAESHLPSRDNETNTYINLSDIDNDHDTSHTTQVLELHRLISRPRPDSDHDNFLGIEEGIASSSLPIRTRFNNTGDQGSEQDEAEHNLERHISTTVFDRSPYEPEDELTNDRPLNSTELVNFSRESEMMASTGIEELNVMTPRRHLPVYSDHLPSEEQPQTPRQLPEARHQSRFDRAYTAPVRGRRQMGDGIGDEPNTVRRTRAGYNTSPVGLRTPGFQGLYGGSENADDG</sequence>
<name>A0A8H5TIW5_FUSHE</name>
<evidence type="ECO:0000313" key="2">
    <source>
        <dbReference type="EMBL" id="KAF5673059.1"/>
    </source>
</evidence>
<evidence type="ECO:0000256" key="1">
    <source>
        <dbReference type="SAM" id="MobiDB-lite"/>
    </source>
</evidence>
<protein>
    <submittedName>
        <fullName evidence="2">Uncharacterized protein</fullName>
    </submittedName>
</protein>
<reference evidence="2 3" key="1">
    <citation type="submission" date="2020-05" db="EMBL/GenBank/DDBJ databases">
        <title>Identification and distribution of gene clusters putatively required for synthesis of sphingolipid metabolism inhibitors in phylogenetically diverse species of the filamentous fungus Fusarium.</title>
        <authorList>
            <person name="Kim H.-S."/>
            <person name="Busman M."/>
            <person name="Brown D.W."/>
            <person name="Divon H."/>
            <person name="Uhlig S."/>
            <person name="Proctor R.H."/>
        </authorList>
    </citation>
    <scope>NUCLEOTIDE SEQUENCE [LARGE SCALE GENOMIC DNA]</scope>
    <source>
        <strain evidence="2 3">NRRL 20693</strain>
    </source>
</reference>
<organism evidence="2 3">
    <name type="scientific">Fusarium heterosporum</name>
    <dbReference type="NCBI Taxonomy" id="42747"/>
    <lineage>
        <taxon>Eukaryota</taxon>
        <taxon>Fungi</taxon>
        <taxon>Dikarya</taxon>
        <taxon>Ascomycota</taxon>
        <taxon>Pezizomycotina</taxon>
        <taxon>Sordariomycetes</taxon>
        <taxon>Hypocreomycetidae</taxon>
        <taxon>Hypocreales</taxon>
        <taxon>Nectriaceae</taxon>
        <taxon>Fusarium</taxon>
        <taxon>Fusarium heterosporum species complex</taxon>
    </lineage>
</organism>
<dbReference type="OrthoDB" id="3437607at2759"/>
<keyword evidence="3" id="KW-1185">Reference proteome</keyword>
<feature type="compositionally biased region" description="Basic and acidic residues" evidence="1">
    <location>
        <begin position="246"/>
        <end position="256"/>
    </location>
</feature>